<dbReference type="InParanoid" id="A0A2H3ENZ1"/>
<dbReference type="Proteomes" id="UP000217790">
    <property type="component" value="Unassembled WGS sequence"/>
</dbReference>
<dbReference type="AlphaFoldDB" id="A0A2H3ENZ1"/>
<dbReference type="EMBL" id="KZ293644">
    <property type="protein sequence ID" value="PBL04239.1"/>
    <property type="molecule type" value="Genomic_DNA"/>
</dbReference>
<evidence type="ECO:0000313" key="1">
    <source>
        <dbReference type="EMBL" id="PBL04239.1"/>
    </source>
</evidence>
<gene>
    <name evidence="1" type="ORF">ARMGADRAFT_1022698</name>
</gene>
<reference evidence="2" key="1">
    <citation type="journal article" date="2017" name="Nat. Ecol. Evol.">
        <title>Genome expansion and lineage-specific genetic innovations in the forest pathogenic fungi Armillaria.</title>
        <authorList>
            <person name="Sipos G."/>
            <person name="Prasanna A.N."/>
            <person name="Walter M.C."/>
            <person name="O'Connor E."/>
            <person name="Balint B."/>
            <person name="Krizsan K."/>
            <person name="Kiss B."/>
            <person name="Hess J."/>
            <person name="Varga T."/>
            <person name="Slot J."/>
            <person name="Riley R."/>
            <person name="Boka B."/>
            <person name="Rigling D."/>
            <person name="Barry K."/>
            <person name="Lee J."/>
            <person name="Mihaltcheva S."/>
            <person name="LaButti K."/>
            <person name="Lipzen A."/>
            <person name="Waldron R."/>
            <person name="Moloney N.M."/>
            <person name="Sperisen C."/>
            <person name="Kredics L."/>
            <person name="Vagvoelgyi C."/>
            <person name="Patrignani A."/>
            <person name="Fitzpatrick D."/>
            <person name="Nagy I."/>
            <person name="Doyle S."/>
            <person name="Anderson J.B."/>
            <person name="Grigoriev I.V."/>
            <person name="Gueldener U."/>
            <person name="Muensterkoetter M."/>
            <person name="Nagy L.G."/>
        </authorList>
    </citation>
    <scope>NUCLEOTIDE SEQUENCE [LARGE SCALE GENOMIC DNA]</scope>
    <source>
        <strain evidence="2">Ar21-2</strain>
    </source>
</reference>
<protein>
    <submittedName>
        <fullName evidence="1">Uncharacterized protein</fullName>
    </submittedName>
</protein>
<sequence length="145" mass="16174">MSRGGLKRPTLGKIMASPSPAVFPRQNDIKKSKVNFMEGSTKVVKLLIASLSEAQAELARVLTDLWRDSPEELEVEDCVLSMDYVWHVLDPPCSEYGIKVDRCSTVIPFLSQGDTLCCQRVPGHSRYRHVSKAREGGVDEARVKQ</sequence>
<keyword evidence="2" id="KW-1185">Reference proteome</keyword>
<name>A0A2H3ENZ1_ARMGA</name>
<organism evidence="1 2">
    <name type="scientific">Armillaria gallica</name>
    <name type="common">Bulbous honey fungus</name>
    <name type="synonym">Armillaria bulbosa</name>
    <dbReference type="NCBI Taxonomy" id="47427"/>
    <lineage>
        <taxon>Eukaryota</taxon>
        <taxon>Fungi</taxon>
        <taxon>Dikarya</taxon>
        <taxon>Basidiomycota</taxon>
        <taxon>Agaricomycotina</taxon>
        <taxon>Agaricomycetes</taxon>
        <taxon>Agaricomycetidae</taxon>
        <taxon>Agaricales</taxon>
        <taxon>Marasmiineae</taxon>
        <taxon>Physalacriaceae</taxon>
        <taxon>Armillaria</taxon>
    </lineage>
</organism>
<accession>A0A2H3ENZ1</accession>
<proteinExistence type="predicted"/>
<evidence type="ECO:0000313" key="2">
    <source>
        <dbReference type="Proteomes" id="UP000217790"/>
    </source>
</evidence>